<dbReference type="InterPro" id="IPR047928">
    <property type="entry name" value="Perm_prefix_1"/>
</dbReference>
<keyword evidence="1" id="KW-0472">Membrane</keyword>
<dbReference type="NCBIfam" id="NF038403">
    <property type="entry name" value="perm_prefix_1"/>
    <property type="match status" value="1"/>
</dbReference>
<feature type="transmembrane region" description="Helical" evidence="1">
    <location>
        <begin position="175"/>
        <end position="197"/>
    </location>
</feature>
<keyword evidence="1" id="KW-0812">Transmembrane</keyword>
<dbReference type="OrthoDB" id="3171769at2"/>
<evidence type="ECO:0000313" key="2">
    <source>
        <dbReference type="EMBL" id="KAA9394381.1"/>
    </source>
</evidence>
<dbReference type="AlphaFoldDB" id="A0A5J5L079"/>
<proteinExistence type="predicted"/>
<feature type="transmembrane region" description="Helical" evidence="1">
    <location>
        <begin position="282"/>
        <end position="304"/>
    </location>
</feature>
<dbReference type="EMBL" id="SZWF01000007">
    <property type="protein sequence ID" value="KAA9394381.1"/>
    <property type="molecule type" value="Genomic_DNA"/>
</dbReference>
<dbReference type="RefSeq" id="WP_158033752.1">
    <property type="nucleotide sequence ID" value="NZ_ML708616.1"/>
</dbReference>
<reference evidence="2 3" key="1">
    <citation type="submission" date="2019-05" db="EMBL/GenBank/DDBJ databases">
        <title>Kocuria coralli sp. nov., a novel actinobacterium isolated from coral reef seawater.</title>
        <authorList>
            <person name="Li J."/>
        </authorList>
    </citation>
    <scope>NUCLEOTIDE SEQUENCE [LARGE SCALE GENOMIC DNA]</scope>
    <source>
        <strain evidence="2 3">SCSIO 13007</strain>
    </source>
</reference>
<dbReference type="Proteomes" id="UP000325957">
    <property type="component" value="Unassembled WGS sequence"/>
</dbReference>
<comment type="caution">
    <text evidence="2">The sequence shown here is derived from an EMBL/GenBank/DDBJ whole genome shotgun (WGS) entry which is preliminary data.</text>
</comment>
<feature type="transmembrane region" description="Helical" evidence="1">
    <location>
        <begin position="241"/>
        <end position="262"/>
    </location>
</feature>
<name>A0A5J5L079_9MICC</name>
<evidence type="ECO:0000313" key="3">
    <source>
        <dbReference type="Proteomes" id="UP000325957"/>
    </source>
</evidence>
<gene>
    <name evidence="2" type="ORF">FCK90_07920</name>
</gene>
<sequence length="316" mass="33832">MTDYTERYVAAVVRRLPQDTQEDVRTELNASIADDIDARMDQGATHEDAERDVLTAMGDPDALSAGYADRPLHLIGPKYYLTWWRLLKLLWIIVLPCAMGGVALAQVLAGAGPGETIGQVIGVTLGAFVHIGFWTTVVFVILERTGADTVEEWTPDNLPEPQDDGAGRGELIASLALLGVGAAALIADRLFGILWLSGDRMMVMNPGLWPWWIAGLFVLIVADAARAIAVYVRRGWTVGLAAFNTALTLVGSVTAIVLLARGAAINPGLVEFFIREGADDDIGAVLAAVLAFAIAAIAIVDIFVGWRRALVARKAC</sequence>
<organism evidence="2 3">
    <name type="scientific">Kocuria coralli</name>
    <dbReference type="NCBI Taxonomy" id="1461025"/>
    <lineage>
        <taxon>Bacteria</taxon>
        <taxon>Bacillati</taxon>
        <taxon>Actinomycetota</taxon>
        <taxon>Actinomycetes</taxon>
        <taxon>Micrococcales</taxon>
        <taxon>Micrococcaceae</taxon>
        <taxon>Kocuria</taxon>
    </lineage>
</organism>
<protein>
    <submittedName>
        <fullName evidence="2">Uncharacterized protein</fullName>
    </submittedName>
</protein>
<accession>A0A5J5L079</accession>
<feature type="transmembrane region" description="Helical" evidence="1">
    <location>
        <begin position="209"/>
        <end position="229"/>
    </location>
</feature>
<keyword evidence="1" id="KW-1133">Transmembrane helix</keyword>
<dbReference type="Pfam" id="PF22564">
    <property type="entry name" value="HAAS"/>
    <property type="match status" value="1"/>
</dbReference>
<keyword evidence="3" id="KW-1185">Reference proteome</keyword>
<feature type="transmembrane region" description="Helical" evidence="1">
    <location>
        <begin position="117"/>
        <end position="142"/>
    </location>
</feature>
<feature type="transmembrane region" description="Helical" evidence="1">
    <location>
        <begin position="89"/>
        <end position="111"/>
    </location>
</feature>
<evidence type="ECO:0000256" key="1">
    <source>
        <dbReference type="SAM" id="Phobius"/>
    </source>
</evidence>